<keyword evidence="2" id="KW-1185">Reference proteome</keyword>
<dbReference type="AlphaFoldDB" id="A0A2A2I2Z7"/>
<gene>
    <name evidence="1" type="ORF">CF392_07610</name>
</gene>
<comment type="caution">
    <text evidence="1">The sequence shown here is derived from an EMBL/GenBank/DDBJ whole genome shotgun (WGS) entry which is preliminary data.</text>
</comment>
<dbReference type="Proteomes" id="UP000218332">
    <property type="component" value="Unassembled WGS sequence"/>
</dbReference>
<accession>A0A2A2I2Z7</accession>
<protein>
    <submittedName>
        <fullName evidence="1">Uncharacterized protein</fullName>
    </submittedName>
</protein>
<organism evidence="1 2">
    <name type="scientific">Tamilnaduibacter salinus</name>
    <dbReference type="NCBI Taxonomy" id="1484056"/>
    <lineage>
        <taxon>Bacteria</taxon>
        <taxon>Pseudomonadati</taxon>
        <taxon>Pseudomonadota</taxon>
        <taxon>Gammaproteobacteria</taxon>
        <taxon>Pseudomonadales</taxon>
        <taxon>Marinobacteraceae</taxon>
        <taxon>Tamilnaduibacter</taxon>
    </lineage>
</organism>
<reference evidence="1 2" key="1">
    <citation type="submission" date="2017-07" db="EMBL/GenBank/DDBJ databases">
        <title>Tamlnaduibacter salinus (Mi-7) genome sequencing.</title>
        <authorList>
            <person name="Verma A."/>
            <person name="Krishnamurthi S."/>
        </authorList>
    </citation>
    <scope>NUCLEOTIDE SEQUENCE [LARGE SCALE GENOMIC DNA]</scope>
    <source>
        <strain evidence="1 2">Mi-7</strain>
    </source>
</reference>
<evidence type="ECO:0000313" key="2">
    <source>
        <dbReference type="Proteomes" id="UP000218332"/>
    </source>
</evidence>
<name>A0A2A2I2Z7_9GAMM</name>
<sequence>MKWQPRPEVLARKVQLLTILDRKGEACEFAERSIRMFPEVRELLIGDLPIVAESRDVVVEPVMECVRQYERVK</sequence>
<proteinExistence type="predicted"/>
<dbReference type="EMBL" id="NMPM01000038">
    <property type="protein sequence ID" value="PAV26089.1"/>
    <property type="molecule type" value="Genomic_DNA"/>
</dbReference>
<evidence type="ECO:0000313" key="1">
    <source>
        <dbReference type="EMBL" id="PAV26089.1"/>
    </source>
</evidence>